<reference evidence="3 4" key="1">
    <citation type="submission" date="2014-04" db="EMBL/GenBank/DDBJ databases">
        <title>Genome assembly of Hyalangium minutum DSM 14724.</title>
        <authorList>
            <person name="Sharma G."/>
            <person name="Subramanian S."/>
        </authorList>
    </citation>
    <scope>NUCLEOTIDE SEQUENCE [LARGE SCALE GENOMIC DNA]</scope>
    <source>
        <strain evidence="3 4">DSM 14724</strain>
    </source>
</reference>
<feature type="region of interest" description="Disordered" evidence="1">
    <location>
        <begin position="509"/>
        <end position="531"/>
    </location>
</feature>
<proteinExistence type="predicted"/>
<feature type="compositionally biased region" description="Basic and acidic residues" evidence="1">
    <location>
        <begin position="483"/>
        <end position="498"/>
    </location>
</feature>
<feature type="compositionally biased region" description="Pro residues" evidence="1">
    <location>
        <begin position="515"/>
        <end position="526"/>
    </location>
</feature>
<dbReference type="Proteomes" id="UP000028725">
    <property type="component" value="Unassembled WGS sequence"/>
</dbReference>
<organism evidence="3 4">
    <name type="scientific">Hyalangium minutum</name>
    <dbReference type="NCBI Taxonomy" id="394096"/>
    <lineage>
        <taxon>Bacteria</taxon>
        <taxon>Pseudomonadati</taxon>
        <taxon>Myxococcota</taxon>
        <taxon>Myxococcia</taxon>
        <taxon>Myxococcales</taxon>
        <taxon>Cystobacterineae</taxon>
        <taxon>Archangiaceae</taxon>
        <taxon>Hyalangium</taxon>
    </lineage>
</organism>
<evidence type="ECO:0000313" key="3">
    <source>
        <dbReference type="EMBL" id="KFE67372.1"/>
    </source>
</evidence>
<accession>A0A085WI59</accession>
<evidence type="ECO:0000256" key="1">
    <source>
        <dbReference type="SAM" id="MobiDB-lite"/>
    </source>
</evidence>
<feature type="region of interest" description="Disordered" evidence="1">
    <location>
        <begin position="483"/>
        <end position="502"/>
    </location>
</feature>
<dbReference type="EMBL" id="JMCB01000008">
    <property type="protein sequence ID" value="KFE67372.1"/>
    <property type="molecule type" value="Genomic_DNA"/>
</dbReference>
<evidence type="ECO:0000313" key="4">
    <source>
        <dbReference type="Proteomes" id="UP000028725"/>
    </source>
</evidence>
<comment type="caution">
    <text evidence="3">The sequence shown here is derived from an EMBL/GenBank/DDBJ whole genome shotgun (WGS) entry which is preliminary data.</text>
</comment>
<keyword evidence="4" id="KW-1185">Reference proteome</keyword>
<protein>
    <submittedName>
        <fullName evidence="3">Uncharacterized protein</fullName>
    </submittedName>
</protein>
<dbReference type="AlphaFoldDB" id="A0A085WI59"/>
<sequence length="550" mass="57945">MIINPRNDFENASKAAEKADKELAKLVAGFGPALSKEEQDKAIKAFKETPHNAEIYKRAEETADKLITAINESPKNRDAVPEAYRDDFDSEVATAKELLPRLANTEKGQDAIADAVEALGTNEESAEKSEKLALLATARQAVQGADTAIVKSVSQRLLSLSKDNAGEAQKLFDGLKKAGPYLGLSDADATKLGDNLKDIHQNKPGALDAYKETITQAKIDVPGGNTEVTRDLFKGLGLAATIASFSSGLRDGDVDAVIKTTSEGLQIGADGASLVTGVLSASSSNPAKYASVAKAFDKVGGVAGIVGGVADFITAGNSFAEGDYGKGITSLIAGAGGVLSGASAIVSIPVVGQIAAGLLTVGGFIGGAIVEAIKEAKEEKLAEDNSTSFLEGGGVRPEAARELADLSGPEHKNVGPAIVQLAERLKFEPRDFLRFIAEQPPEKIAGFVDNALAIPQDPHNPDRLVESSSTDYRYIDRQDNPVSFEKGRKNLRGGKDVKTGSIRQLEGYLKDQNLLPPPPPPPPPSVPKTAPINFEDLMEVLKEKEEVKSI</sequence>
<name>A0A085WI59_9BACT</name>
<evidence type="ECO:0000313" key="2">
    <source>
        <dbReference type="EMBL" id="KFE67285.1"/>
    </source>
</evidence>
<dbReference type="EMBL" id="JMCB01000008">
    <property type="protein sequence ID" value="KFE67285.1"/>
    <property type="molecule type" value="Genomic_DNA"/>
</dbReference>
<gene>
    <name evidence="2" type="ORF">DB31_8638</name>
    <name evidence="3" type="ORF">DB31_8725</name>
</gene>